<evidence type="ECO:0000313" key="2">
    <source>
        <dbReference type="Proteomes" id="UP000015106"/>
    </source>
</evidence>
<protein>
    <submittedName>
        <fullName evidence="1">Uncharacterized protein</fullName>
    </submittedName>
</protein>
<gene>
    <name evidence="1" type="primary">LOC125508481</name>
</gene>
<organism evidence="1 2">
    <name type="scientific">Triticum urartu</name>
    <name type="common">Red wild einkorn</name>
    <name type="synonym">Crithodium urartu</name>
    <dbReference type="NCBI Taxonomy" id="4572"/>
    <lineage>
        <taxon>Eukaryota</taxon>
        <taxon>Viridiplantae</taxon>
        <taxon>Streptophyta</taxon>
        <taxon>Embryophyta</taxon>
        <taxon>Tracheophyta</taxon>
        <taxon>Spermatophyta</taxon>
        <taxon>Magnoliopsida</taxon>
        <taxon>Liliopsida</taxon>
        <taxon>Poales</taxon>
        <taxon>Poaceae</taxon>
        <taxon>BOP clade</taxon>
        <taxon>Pooideae</taxon>
        <taxon>Triticodae</taxon>
        <taxon>Triticeae</taxon>
        <taxon>Triticinae</taxon>
        <taxon>Triticum</taxon>
    </lineage>
</organism>
<dbReference type="AlphaFoldDB" id="A0A8R7QDE3"/>
<evidence type="ECO:0000313" key="1">
    <source>
        <dbReference type="EnsemblPlants" id="TuG1812G0500001419.01.T03.cds419899"/>
    </source>
</evidence>
<reference evidence="1" key="3">
    <citation type="submission" date="2022-06" db="UniProtKB">
        <authorList>
            <consortium name="EnsemblPlants"/>
        </authorList>
    </citation>
    <scope>IDENTIFICATION</scope>
</reference>
<dbReference type="Gramene" id="TuG1812G0500001419.01.T03">
    <property type="protein sequence ID" value="TuG1812G0500001419.01.T03.cds419899"/>
    <property type="gene ID" value="TuG1812G0500001419.01"/>
</dbReference>
<sequence>GLTDSLGLVYFCGPNREPKNSRTNNFFTLLYSPVFPINNTKKDTGRGPNSFPSNFPSFPSSPLDLISIHLTLLPESSIRHQIRSSLAEASLSVPISPRIVDSVCSRD</sequence>
<name>A0A8R7QDE3_TRIUA</name>
<dbReference type="EnsemblPlants" id="TuG1812G0500001419.01.T03">
    <property type="protein sequence ID" value="TuG1812G0500001419.01.T03.cds419899"/>
    <property type="gene ID" value="TuG1812G0500001419.01"/>
</dbReference>
<reference evidence="1" key="2">
    <citation type="submission" date="2018-03" db="EMBL/GenBank/DDBJ databases">
        <title>The Triticum urartu genome reveals the dynamic nature of wheat genome evolution.</title>
        <authorList>
            <person name="Ling H."/>
            <person name="Ma B."/>
            <person name="Shi X."/>
            <person name="Liu H."/>
            <person name="Dong L."/>
            <person name="Sun H."/>
            <person name="Cao Y."/>
            <person name="Gao Q."/>
            <person name="Zheng S."/>
            <person name="Li Y."/>
            <person name="Yu Y."/>
            <person name="Du H."/>
            <person name="Qi M."/>
            <person name="Li Y."/>
            <person name="Yu H."/>
            <person name="Cui Y."/>
            <person name="Wang N."/>
            <person name="Chen C."/>
            <person name="Wu H."/>
            <person name="Zhao Y."/>
            <person name="Zhang J."/>
            <person name="Li Y."/>
            <person name="Zhou W."/>
            <person name="Zhang B."/>
            <person name="Hu W."/>
            <person name="Eijk M."/>
            <person name="Tang J."/>
            <person name="Witsenboer H."/>
            <person name="Zhao S."/>
            <person name="Li Z."/>
            <person name="Zhang A."/>
            <person name="Wang D."/>
            <person name="Liang C."/>
        </authorList>
    </citation>
    <scope>NUCLEOTIDE SEQUENCE [LARGE SCALE GENOMIC DNA]</scope>
    <source>
        <strain evidence="1">cv. G1812</strain>
    </source>
</reference>
<accession>A0A8R7QDE3</accession>
<keyword evidence="2" id="KW-1185">Reference proteome</keyword>
<proteinExistence type="predicted"/>
<dbReference type="Proteomes" id="UP000015106">
    <property type="component" value="Chromosome 5"/>
</dbReference>
<reference evidence="2" key="1">
    <citation type="journal article" date="2013" name="Nature">
        <title>Draft genome of the wheat A-genome progenitor Triticum urartu.</title>
        <authorList>
            <person name="Ling H.Q."/>
            <person name="Zhao S."/>
            <person name="Liu D."/>
            <person name="Wang J."/>
            <person name="Sun H."/>
            <person name="Zhang C."/>
            <person name="Fan H."/>
            <person name="Li D."/>
            <person name="Dong L."/>
            <person name="Tao Y."/>
            <person name="Gao C."/>
            <person name="Wu H."/>
            <person name="Li Y."/>
            <person name="Cui Y."/>
            <person name="Guo X."/>
            <person name="Zheng S."/>
            <person name="Wang B."/>
            <person name="Yu K."/>
            <person name="Liang Q."/>
            <person name="Yang W."/>
            <person name="Lou X."/>
            <person name="Chen J."/>
            <person name="Feng M."/>
            <person name="Jian J."/>
            <person name="Zhang X."/>
            <person name="Luo G."/>
            <person name="Jiang Y."/>
            <person name="Liu J."/>
            <person name="Wang Z."/>
            <person name="Sha Y."/>
            <person name="Zhang B."/>
            <person name="Wu H."/>
            <person name="Tang D."/>
            <person name="Shen Q."/>
            <person name="Xue P."/>
            <person name="Zou S."/>
            <person name="Wang X."/>
            <person name="Liu X."/>
            <person name="Wang F."/>
            <person name="Yang Y."/>
            <person name="An X."/>
            <person name="Dong Z."/>
            <person name="Zhang K."/>
            <person name="Zhang X."/>
            <person name="Luo M.C."/>
            <person name="Dvorak J."/>
            <person name="Tong Y."/>
            <person name="Wang J."/>
            <person name="Yang H."/>
            <person name="Li Z."/>
            <person name="Wang D."/>
            <person name="Zhang A."/>
            <person name="Wang J."/>
        </authorList>
    </citation>
    <scope>NUCLEOTIDE SEQUENCE</scope>
    <source>
        <strain evidence="2">cv. G1812</strain>
    </source>
</reference>